<name>A9FLM4_SORC5</name>
<evidence type="ECO:0000313" key="4">
    <source>
        <dbReference type="Proteomes" id="UP000002139"/>
    </source>
</evidence>
<reference evidence="3 4" key="1">
    <citation type="journal article" date="2007" name="Nat. Biotechnol.">
        <title>Complete genome sequence of the myxobacterium Sorangium cellulosum.</title>
        <authorList>
            <person name="Schneiker S."/>
            <person name="Perlova O."/>
            <person name="Kaiser O."/>
            <person name="Gerth K."/>
            <person name="Alici A."/>
            <person name="Altmeyer M.O."/>
            <person name="Bartels D."/>
            <person name="Bekel T."/>
            <person name="Beyer S."/>
            <person name="Bode E."/>
            <person name="Bode H.B."/>
            <person name="Bolten C.J."/>
            <person name="Choudhuri J.V."/>
            <person name="Doss S."/>
            <person name="Elnakady Y.A."/>
            <person name="Frank B."/>
            <person name="Gaigalat L."/>
            <person name="Goesmann A."/>
            <person name="Groeger C."/>
            <person name="Gross F."/>
            <person name="Jelsbak L."/>
            <person name="Jelsbak L."/>
            <person name="Kalinowski J."/>
            <person name="Kegler C."/>
            <person name="Knauber T."/>
            <person name="Konietzny S."/>
            <person name="Kopp M."/>
            <person name="Krause L."/>
            <person name="Krug D."/>
            <person name="Linke B."/>
            <person name="Mahmud T."/>
            <person name="Martinez-Arias R."/>
            <person name="McHardy A.C."/>
            <person name="Merai M."/>
            <person name="Meyer F."/>
            <person name="Mormann S."/>
            <person name="Munoz-Dorado J."/>
            <person name="Perez J."/>
            <person name="Pradella S."/>
            <person name="Rachid S."/>
            <person name="Raddatz G."/>
            <person name="Rosenau F."/>
            <person name="Rueckert C."/>
            <person name="Sasse F."/>
            <person name="Scharfe M."/>
            <person name="Schuster S.C."/>
            <person name="Suen G."/>
            <person name="Treuner-Lange A."/>
            <person name="Velicer G.J."/>
            <person name="Vorholter F.-J."/>
            <person name="Weissman K.J."/>
            <person name="Welch R.D."/>
            <person name="Wenzel S.C."/>
            <person name="Whitworth D.E."/>
            <person name="Wilhelm S."/>
            <person name="Wittmann C."/>
            <person name="Bloecker H."/>
            <person name="Puehler A."/>
            <person name="Mueller R."/>
        </authorList>
    </citation>
    <scope>NUCLEOTIDE SEQUENCE [LARGE SCALE GENOMIC DNA]</scope>
    <source>
        <strain evidence="4">So ce56</strain>
    </source>
</reference>
<protein>
    <submittedName>
        <fullName evidence="3">Uncharacterized protein</fullName>
    </submittedName>
</protein>
<keyword evidence="2" id="KW-0812">Transmembrane</keyword>
<sequence length="136" mass="15603">MSAKDSPHHDDRREDAHNEARRARESWEQERLRELDLVGIEEDASTFCLHCRRERLGQLARAQARGSVLFELVRREGLSPLPLHGPRSAAEGGHTPGYRRDLREIAMHKRRALWLPLACLALGALVLWVAFALLRR</sequence>
<dbReference type="BioCyc" id="SCEL448385:SCE_RS25995-MONOMER"/>
<dbReference type="AlphaFoldDB" id="A9FLM4"/>
<dbReference type="Proteomes" id="UP000002139">
    <property type="component" value="Chromosome"/>
</dbReference>
<accession>A9FLM4</accession>
<evidence type="ECO:0000313" key="3">
    <source>
        <dbReference type="EMBL" id="CAN95226.1"/>
    </source>
</evidence>
<dbReference type="EMBL" id="AM746676">
    <property type="protein sequence ID" value="CAN95226.1"/>
    <property type="molecule type" value="Genomic_DNA"/>
</dbReference>
<organism evidence="3 4">
    <name type="scientific">Sorangium cellulosum (strain So ce56)</name>
    <name type="common">Polyangium cellulosum (strain So ce56)</name>
    <dbReference type="NCBI Taxonomy" id="448385"/>
    <lineage>
        <taxon>Bacteria</taxon>
        <taxon>Pseudomonadati</taxon>
        <taxon>Myxococcota</taxon>
        <taxon>Polyangia</taxon>
        <taxon>Polyangiales</taxon>
        <taxon>Polyangiaceae</taxon>
        <taxon>Sorangium</taxon>
    </lineage>
</organism>
<feature type="transmembrane region" description="Helical" evidence="2">
    <location>
        <begin position="112"/>
        <end position="134"/>
    </location>
</feature>
<evidence type="ECO:0000256" key="1">
    <source>
        <dbReference type="SAM" id="MobiDB-lite"/>
    </source>
</evidence>
<gene>
    <name evidence="3" type="ordered locus">sce5063</name>
</gene>
<dbReference type="RefSeq" id="WP_012237694.1">
    <property type="nucleotide sequence ID" value="NC_010162.1"/>
</dbReference>
<keyword evidence="2" id="KW-0472">Membrane</keyword>
<feature type="region of interest" description="Disordered" evidence="1">
    <location>
        <begin position="1"/>
        <end position="27"/>
    </location>
</feature>
<keyword evidence="2" id="KW-1133">Transmembrane helix</keyword>
<keyword evidence="4" id="KW-1185">Reference proteome</keyword>
<proteinExistence type="predicted"/>
<dbReference type="HOGENOM" id="CLU_1874074_0_0_7"/>
<evidence type="ECO:0000256" key="2">
    <source>
        <dbReference type="SAM" id="Phobius"/>
    </source>
</evidence>
<dbReference type="STRING" id="448385.sce5063"/>
<dbReference type="KEGG" id="scl:sce5063"/>
<dbReference type="OrthoDB" id="5521102at2"/>